<dbReference type="AlphaFoldDB" id="A0A927BWG2"/>
<dbReference type="Pfam" id="PF12625">
    <property type="entry name" value="Arabinose_bd"/>
    <property type="match status" value="1"/>
</dbReference>
<dbReference type="SMART" id="SM00342">
    <property type="entry name" value="HTH_ARAC"/>
    <property type="match status" value="1"/>
</dbReference>
<dbReference type="PROSITE" id="PS01124">
    <property type="entry name" value="HTH_ARAC_FAMILY_2"/>
    <property type="match status" value="1"/>
</dbReference>
<dbReference type="EMBL" id="JACXIZ010000041">
    <property type="protein sequence ID" value="MBD2847582.1"/>
    <property type="molecule type" value="Genomic_DNA"/>
</dbReference>
<gene>
    <name evidence="6" type="ORF">IDH44_20525</name>
</gene>
<dbReference type="GO" id="GO:0005829">
    <property type="term" value="C:cytosol"/>
    <property type="evidence" value="ECO:0007669"/>
    <property type="project" value="TreeGrafter"/>
</dbReference>
<dbReference type="SUPFAM" id="SSF46689">
    <property type="entry name" value="Homeodomain-like"/>
    <property type="match status" value="1"/>
</dbReference>
<dbReference type="Pfam" id="PF12833">
    <property type="entry name" value="HTH_18"/>
    <property type="match status" value="1"/>
</dbReference>
<keyword evidence="1" id="KW-0805">Transcription regulation</keyword>
<dbReference type="PANTHER" id="PTHR47894">
    <property type="entry name" value="HTH-TYPE TRANSCRIPTIONAL REGULATOR GADX"/>
    <property type="match status" value="1"/>
</dbReference>
<keyword evidence="3" id="KW-0804">Transcription</keyword>
<feature type="compositionally biased region" description="Low complexity" evidence="4">
    <location>
        <begin position="252"/>
        <end position="269"/>
    </location>
</feature>
<protein>
    <submittedName>
        <fullName evidence="6">AraC family transcriptional regulator</fullName>
    </submittedName>
</protein>
<name>A0A927BWG2_9BACL</name>
<reference evidence="6" key="1">
    <citation type="submission" date="2020-09" db="EMBL/GenBank/DDBJ databases">
        <title>A novel bacterium of genus Paenibacillus, isolated from South China Sea.</title>
        <authorList>
            <person name="Huang H."/>
            <person name="Mo K."/>
            <person name="Hu Y."/>
        </authorList>
    </citation>
    <scope>NUCLEOTIDE SEQUENCE</scope>
    <source>
        <strain evidence="6">IB182496</strain>
    </source>
</reference>
<evidence type="ECO:0000313" key="6">
    <source>
        <dbReference type="EMBL" id="MBD2847582.1"/>
    </source>
</evidence>
<dbReference type="Gene3D" id="1.10.10.60">
    <property type="entry name" value="Homeodomain-like"/>
    <property type="match status" value="1"/>
</dbReference>
<evidence type="ECO:0000256" key="3">
    <source>
        <dbReference type="ARBA" id="ARBA00023163"/>
    </source>
</evidence>
<feature type="region of interest" description="Disordered" evidence="4">
    <location>
        <begin position="226"/>
        <end position="270"/>
    </location>
</feature>
<dbReference type="InterPro" id="IPR018060">
    <property type="entry name" value="HTH_AraC"/>
</dbReference>
<evidence type="ECO:0000256" key="2">
    <source>
        <dbReference type="ARBA" id="ARBA00023125"/>
    </source>
</evidence>
<feature type="domain" description="HTH araC/xylS-type" evidence="5">
    <location>
        <begin position="273"/>
        <end position="371"/>
    </location>
</feature>
<evidence type="ECO:0000256" key="1">
    <source>
        <dbReference type="ARBA" id="ARBA00023015"/>
    </source>
</evidence>
<accession>A0A927BWG2</accession>
<dbReference type="PANTHER" id="PTHR47894:SF1">
    <property type="entry name" value="HTH-TYPE TRANSCRIPTIONAL REGULATOR VQSM"/>
    <property type="match status" value="1"/>
</dbReference>
<dbReference type="RefSeq" id="WP_190920690.1">
    <property type="nucleotide sequence ID" value="NZ_JACXIZ010000041.1"/>
</dbReference>
<dbReference type="GO" id="GO:0000976">
    <property type="term" value="F:transcription cis-regulatory region binding"/>
    <property type="evidence" value="ECO:0007669"/>
    <property type="project" value="TreeGrafter"/>
</dbReference>
<dbReference type="GO" id="GO:0003700">
    <property type="term" value="F:DNA-binding transcription factor activity"/>
    <property type="evidence" value="ECO:0007669"/>
    <property type="project" value="InterPro"/>
</dbReference>
<organism evidence="6 7">
    <name type="scientific">Paenibacillus sabuli</name>
    <dbReference type="NCBI Taxonomy" id="2772509"/>
    <lineage>
        <taxon>Bacteria</taxon>
        <taxon>Bacillati</taxon>
        <taxon>Bacillota</taxon>
        <taxon>Bacilli</taxon>
        <taxon>Bacillales</taxon>
        <taxon>Paenibacillaceae</taxon>
        <taxon>Paenibacillus</taxon>
    </lineage>
</organism>
<dbReference type="InterPro" id="IPR009057">
    <property type="entry name" value="Homeodomain-like_sf"/>
</dbReference>
<keyword evidence="7" id="KW-1185">Reference proteome</keyword>
<dbReference type="InterPro" id="IPR032687">
    <property type="entry name" value="AraC-type_N"/>
</dbReference>
<sequence>MVKREGIALTMVAPILKTIVRKGHDAAAFCRYAGFEEERLRQRDGRMSWEAFEALTLAAIAYTGDAHFGLHQGETMEFADLGMLGYVMMHSDTIEHALSAYRRYNNVVWSGFAIDWSVQGDRTTLRLEAGGRRQLARHCAEDMACSLYRLIGQLANRIIELDEVAFAHAAPDNVEPHVRIFGRMPVFGAPAHELQFHTSLLRAPVLYADEKLLEVFRDMVKTSEQPAQPLQALDSRQQPAQSLQALDSRQHAAQSSPSPEPRQQSSPEATLAEQVAQWLRGQLPVSYPTLQQTAEAFGLRPRTLQHRLSRSGTSFHELASRIRTELAVDYLRRGQHSIGEIAYALHFSEPSAFQYAFKKWTGLTPGQYRAAKKV</sequence>
<dbReference type="Proteomes" id="UP000621560">
    <property type="component" value="Unassembled WGS sequence"/>
</dbReference>
<evidence type="ECO:0000313" key="7">
    <source>
        <dbReference type="Proteomes" id="UP000621560"/>
    </source>
</evidence>
<evidence type="ECO:0000259" key="5">
    <source>
        <dbReference type="PROSITE" id="PS01124"/>
    </source>
</evidence>
<proteinExistence type="predicted"/>
<keyword evidence="2" id="KW-0238">DNA-binding</keyword>
<feature type="compositionally biased region" description="Polar residues" evidence="4">
    <location>
        <begin position="226"/>
        <end position="247"/>
    </location>
</feature>
<comment type="caution">
    <text evidence="6">The sequence shown here is derived from an EMBL/GenBank/DDBJ whole genome shotgun (WGS) entry which is preliminary data.</text>
</comment>
<evidence type="ECO:0000256" key="4">
    <source>
        <dbReference type="SAM" id="MobiDB-lite"/>
    </source>
</evidence>